<dbReference type="Gene3D" id="3.30.530.20">
    <property type="match status" value="1"/>
</dbReference>
<proteinExistence type="inferred from homology"/>
<accession>A0A3L9YB48</accession>
<feature type="domain" description="Activator of Hsp90 ATPase homologue 1/2-like C-terminal" evidence="2">
    <location>
        <begin position="13"/>
        <end position="136"/>
    </location>
</feature>
<dbReference type="AlphaFoldDB" id="A0A3L9YB48"/>
<evidence type="ECO:0000259" key="2">
    <source>
        <dbReference type="Pfam" id="PF08327"/>
    </source>
</evidence>
<evidence type="ECO:0000256" key="1">
    <source>
        <dbReference type="ARBA" id="ARBA00006817"/>
    </source>
</evidence>
<dbReference type="InterPro" id="IPR023393">
    <property type="entry name" value="START-like_dom_sf"/>
</dbReference>
<dbReference type="InterPro" id="IPR013538">
    <property type="entry name" value="ASHA1/2-like_C"/>
</dbReference>
<protein>
    <submittedName>
        <fullName evidence="3">Uncharacterized protein YndB with AHSA1/START domain</fullName>
    </submittedName>
</protein>
<dbReference type="OrthoDB" id="384974at2"/>
<organism evidence="3 4">
    <name type="scientific">Ulvibacter antarcticus</name>
    <dbReference type="NCBI Taxonomy" id="442714"/>
    <lineage>
        <taxon>Bacteria</taxon>
        <taxon>Pseudomonadati</taxon>
        <taxon>Bacteroidota</taxon>
        <taxon>Flavobacteriia</taxon>
        <taxon>Flavobacteriales</taxon>
        <taxon>Flavobacteriaceae</taxon>
        <taxon>Ulvibacter</taxon>
    </lineage>
</organism>
<evidence type="ECO:0000313" key="3">
    <source>
        <dbReference type="EMBL" id="RMA57931.1"/>
    </source>
</evidence>
<comment type="caution">
    <text evidence="3">The sequence shown here is derived from an EMBL/GenBank/DDBJ whole genome shotgun (WGS) entry which is preliminary data.</text>
</comment>
<comment type="similarity">
    <text evidence="1">Belongs to the AHA1 family.</text>
</comment>
<dbReference type="CDD" id="cd08897">
    <property type="entry name" value="SRPBCC_CalC_Aha1-like_4"/>
    <property type="match status" value="1"/>
</dbReference>
<evidence type="ECO:0000313" key="4">
    <source>
        <dbReference type="Proteomes" id="UP000271339"/>
    </source>
</evidence>
<gene>
    <name evidence="3" type="ORF">BXY75_2738</name>
</gene>
<dbReference type="SUPFAM" id="SSF55961">
    <property type="entry name" value="Bet v1-like"/>
    <property type="match status" value="1"/>
</dbReference>
<name>A0A3L9YB48_9FLAO</name>
<reference evidence="3 4" key="1">
    <citation type="submission" date="2018-10" db="EMBL/GenBank/DDBJ databases">
        <title>Genomic Encyclopedia of Archaeal and Bacterial Type Strains, Phase II (KMG-II): from individual species to whole genera.</title>
        <authorList>
            <person name="Goeker M."/>
        </authorList>
    </citation>
    <scope>NUCLEOTIDE SEQUENCE [LARGE SCALE GENOMIC DNA]</scope>
    <source>
        <strain evidence="3 4">DSM 23424</strain>
    </source>
</reference>
<dbReference type="Pfam" id="PF08327">
    <property type="entry name" value="AHSA1"/>
    <property type="match status" value="1"/>
</dbReference>
<dbReference type="RefSeq" id="WP_121908278.1">
    <property type="nucleotide sequence ID" value="NZ_REFC01000014.1"/>
</dbReference>
<dbReference type="Proteomes" id="UP000271339">
    <property type="component" value="Unassembled WGS sequence"/>
</dbReference>
<keyword evidence="4" id="KW-1185">Reference proteome</keyword>
<dbReference type="EMBL" id="REFC01000014">
    <property type="protein sequence ID" value="RMA57931.1"/>
    <property type="molecule type" value="Genomic_DNA"/>
</dbReference>
<sequence>MEKDVIKVDVVINAPIERVWSMWVEEKHILNWNSASEDWHTTKAKNDLKEGGSFSSRMEAKDGSMGFDFEGVYNQIIPKKLITYTLEDGREVSVEFISEDGTTKLIEKFDAESMNSIEMQRGGWQAILDNFKRYVETTV</sequence>